<protein>
    <submittedName>
        <fullName evidence="2">Lactonase, 7-bladed beta-propeller</fullName>
    </submittedName>
</protein>
<dbReference type="Gene3D" id="2.130.10.10">
    <property type="entry name" value="YVTN repeat-like/Quinoprotein amine dehydrogenase"/>
    <property type="match status" value="1"/>
</dbReference>
<dbReference type="SUPFAM" id="SSF51004">
    <property type="entry name" value="C-terminal (heme d1) domain of cytochrome cd1-nitrite reductase"/>
    <property type="match status" value="1"/>
</dbReference>
<dbReference type="OrthoDB" id="9972196at2759"/>
<name>A0A9P3UP71_LYOSH</name>
<dbReference type="InterPro" id="IPR019405">
    <property type="entry name" value="Lactonase_7-beta_prop"/>
</dbReference>
<evidence type="ECO:0000256" key="1">
    <source>
        <dbReference type="ARBA" id="ARBA00005564"/>
    </source>
</evidence>
<dbReference type="InterPro" id="IPR015943">
    <property type="entry name" value="WD40/YVTN_repeat-like_dom_sf"/>
</dbReference>
<reference evidence="2" key="1">
    <citation type="submission" date="2022-07" db="EMBL/GenBank/DDBJ databases">
        <title>The genome of Lyophyllum shimeji provides insight into the initial evolution of ectomycorrhizal fungal genome.</title>
        <authorList>
            <person name="Kobayashi Y."/>
            <person name="Shibata T."/>
            <person name="Hirakawa H."/>
            <person name="Shigenobu S."/>
            <person name="Nishiyama T."/>
            <person name="Yamada A."/>
            <person name="Hasebe M."/>
            <person name="Kawaguchi M."/>
        </authorList>
    </citation>
    <scope>NUCLEOTIDE SEQUENCE</scope>
    <source>
        <strain evidence="2">AT787</strain>
    </source>
</reference>
<dbReference type="EMBL" id="BRPK01000004">
    <property type="protein sequence ID" value="GLB38006.1"/>
    <property type="molecule type" value="Genomic_DNA"/>
</dbReference>
<accession>A0A9P3UP71</accession>
<gene>
    <name evidence="2" type="ORF">LshimejAT787_0410570</name>
</gene>
<dbReference type="InterPro" id="IPR050282">
    <property type="entry name" value="Cycloisomerase_2"/>
</dbReference>
<dbReference type="Pfam" id="PF10282">
    <property type="entry name" value="Lactonase"/>
    <property type="match status" value="1"/>
</dbReference>
<comment type="caution">
    <text evidence="2">The sequence shown here is derived from an EMBL/GenBank/DDBJ whole genome shotgun (WGS) entry which is preliminary data.</text>
</comment>
<dbReference type="PANTHER" id="PTHR30344:SF1">
    <property type="entry name" value="6-PHOSPHOGLUCONOLACTONASE"/>
    <property type="match status" value="1"/>
</dbReference>
<dbReference type="PANTHER" id="PTHR30344">
    <property type="entry name" value="6-PHOSPHOGLUCONOLACTONASE-RELATED"/>
    <property type="match status" value="1"/>
</dbReference>
<sequence>MVHLILTSSYTNEVYTLAFDPEASSLSVASRLEVGHHPSWITFYPGDHSLVFTGLEQADGKVFALKYDDEGKGKVVAEAPSGGSDPCSLAATKNEVLIANYSSGVVSWLPISPNAPYLLAPSPSTLQLTGTGPNTSRQEGSHPHQIAIVEEYGEVLVPDLGADMVRRYQLGNDGSLRLRGHIQYPLGGGPRHVAFHDGYLYTLLELTSTVVKHRFPRLPNLPTFVKSTPSMSNPPSQPSDMLAAEILIPPPNSTYPTPYLYVSNRNDPSPEGDIISIYNISGPDTLELVTEVRSGLKHLRGMVFGGPDDRWLVAGGVNGGGVKVFERIDSGRKLKVVAEKPDIEAPTGFLWK</sequence>
<organism evidence="2 3">
    <name type="scientific">Lyophyllum shimeji</name>
    <name type="common">Hon-shimeji</name>
    <name type="synonym">Tricholoma shimeji</name>
    <dbReference type="NCBI Taxonomy" id="47721"/>
    <lineage>
        <taxon>Eukaryota</taxon>
        <taxon>Fungi</taxon>
        <taxon>Dikarya</taxon>
        <taxon>Basidiomycota</taxon>
        <taxon>Agaricomycotina</taxon>
        <taxon>Agaricomycetes</taxon>
        <taxon>Agaricomycetidae</taxon>
        <taxon>Agaricales</taxon>
        <taxon>Tricholomatineae</taxon>
        <taxon>Lyophyllaceae</taxon>
        <taxon>Lyophyllum</taxon>
    </lineage>
</organism>
<evidence type="ECO:0000313" key="3">
    <source>
        <dbReference type="Proteomes" id="UP001063166"/>
    </source>
</evidence>
<dbReference type="GO" id="GO:0017057">
    <property type="term" value="F:6-phosphogluconolactonase activity"/>
    <property type="evidence" value="ECO:0007669"/>
    <property type="project" value="TreeGrafter"/>
</dbReference>
<comment type="similarity">
    <text evidence="1">Belongs to the cycloisomerase 2 family.</text>
</comment>
<dbReference type="Proteomes" id="UP001063166">
    <property type="component" value="Unassembled WGS sequence"/>
</dbReference>
<keyword evidence="3" id="KW-1185">Reference proteome</keyword>
<dbReference type="InterPro" id="IPR011048">
    <property type="entry name" value="Haem_d1_sf"/>
</dbReference>
<evidence type="ECO:0000313" key="2">
    <source>
        <dbReference type="EMBL" id="GLB38006.1"/>
    </source>
</evidence>
<proteinExistence type="inferred from homology"/>
<dbReference type="AlphaFoldDB" id="A0A9P3UP71"/>